<feature type="domain" description="Fido" evidence="3">
    <location>
        <begin position="53"/>
        <end position="201"/>
    </location>
</feature>
<evidence type="ECO:0000256" key="2">
    <source>
        <dbReference type="PIRSR" id="PIRSR640198-2"/>
    </source>
</evidence>
<gene>
    <name evidence="4" type="ordered locus">Bind_0293</name>
</gene>
<evidence type="ECO:0000313" key="5">
    <source>
        <dbReference type="Proteomes" id="UP000001695"/>
    </source>
</evidence>
<feature type="binding site" evidence="2">
    <location>
        <begin position="135"/>
        <end position="142"/>
    </location>
    <ligand>
        <name>ATP</name>
        <dbReference type="ChEBI" id="CHEBI:30616"/>
    </ligand>
</feature>
<dbReference type="Gene3D" id="1.10.3290.10">
    <property type="entry name" value="Fido-like domain"/>
    <property type="match status" value="1"/>
</dbReference>
<protein>
    <submittedName>
        <fullName evidence="4">Filamentation induced by cAMP protein Fic</fullName>
    </submittedName>
</protein>
<dbReference type="InterPro" id="IPR036597">
    <property type="entry name" value="Fido-like_dom_sf"/>
</dbReference>
<feature type="active site" evidence="1">
    <location>
        <position position="131"/>
    </location>
</feature>
<dbReference type="HOGENOM" id="CLU_1192709_0_0_5"/>
<dbReference type="KEGG" id="bid:Bind_0293"/>
<evidence type="ECO:0000259" key="3">
    <source>
        <dbReference type="PROSITE" id="PS51459"/>
    </source>
</evidence>
<dbReference type="AlphaFoldDB" id="B2ID90"/>
<dbReference type="EMBL" id="CP001016">
    <property type="protein sequence ID" value="ACB93947.1"/>
    <property type="molecule type" value="Genomic_DNA"/>
</dbReference>
<dbReference type="Pfam" id="PF02661">
    <property type="entry name" value="Fic"/>
    <property type="match status" value="1"/>
</dbReference>
<reference evidence="4 5" key="2">
    <citation type="journal article" date="2010" name="J. Bacteriol.">
        <title>Complete genome sequence of Beijerinckia indica subsp. indica.</title>
        <authorList>
            <person name="Tamas I."/>
            <person name="Dedysh S.N."/>
            <person name="Liesack W."/>
            <person name="Stott M.B."/>
            <person name="Alam M."/>
            <person name="Murrell J.C."/>
            <person name="Dunfield P.F."/>
        </authorList>
    </citation>
    <scope>NUCLEOTIDE SEQUENCE [LARGE SCALE GENOMIC DNA]</scope>
    <source>
        <strain evidence="5">ATCC 9039 / DSM 1715 / NCIMB 8712</strain>
    </source>
</reference>
<dbReference type="STRING" id="395963.Bind_0293"/>
<dbReference type="Proteomes" id="UP000001695">
    <property type="component" value="Chromosome"/>
</dbReference>
<dbReference type="PROSITE" id="PS51459">
    <property type="entry name" value="FIDO"/>
    <property type="match status" value="1"/>
</dbReference>
<sequence length="219" mass="25023">MSEDRHSQADPVELISDPIEKARREAENGVRQFKTAAKIIIDQIWDGGRKFRLTQALILQLHQQALEGLHPLAGTYRNSPVRIGQSHHNPPPHIEVPDHVAEMCRYVNENWDERNAIHLAAYVLWRMNWIHPFADGNGRTARVVSYVVLNIKLKSLLPGTPTIPDQIAADKKPYYDELEKADAGWKHERLHLAGMEKMLEEMLERQLSHATEEAATDPL</sequence>
<dbReference type="InterPro" id="IPR040198">
    <property type="entry name" value="Fido_containing"/>
</dbReference>
<accession>B2ID90</accession>
<dbReference type="GO" id="GO:0005524">
    <property type="term" value="F:ATP binding"/>
    <property type="evidence" value="ECO:0007669"/>
    <property type="project" value="UniProtKB-KW"/>
</dbReference>
<dbReference type="RefSeq" id="WP_012383305.1">
    <property type="nucleotide sequence ID" value="NC_010581.1"/>
</dbReference>
<evidence type="ECO:0000256" key="1">
    <source>
        <dbReference type="PIRSR" id="PIRSR640198-1"/>
    </source>
</evidence>
<keyword evidence="5" id="KW-1185">Reference proteome</keyword>
<dbReference type="PANTHER" id="PTHR13504">
    <property type="entry name" value="FIDO DOMAIN-CONTAINING PROTEIN DDB_G0283145"/>
    <property type="match status" value="1"/>
</dbReference>
<keyword evidence="2" id="KW-0067">ATP-binding</keyword>
<dbReference type="PANTHER" id="PTHR13504:SF38">
    <property type="entry name" value="FIDO DOMAIN-CONTAINING PROTEIN"/>
    <property type="match status" value="1"/>
</dbReference>
<dbReference type="SUPFAM" id="SSF140931">
    <property type="entry name" value="Fic-like"/>
    <property type="match status" value="1"/>
</dbReference>
<dbReference type="eggNOG" id="COG3177">
    <property type="taxonomic scope" value="Bacteria"/>
</dbReference>
<proteinExistence type="predicted"/>
<evidence type="ECO:0000313" key="4">
    <source>
        <dbReference type="EMBL" id="ACB93947.1"/>
    </source>
</evidence>
<name>B2ID90_BEII9</name>
<feature type="binding site" evidence="2">
    <location>
        <begin position="174"/>
        <end position="175"/>
    </location>
    <ligand>
        <name>ATP</name>
        <dbReference type="ChEBI" id="CHEBI:30616"/>
    </ligand>
</feature>
<dbReference type="InterPro" id="IPR003812">
    <property type="entry name" value="Fido"/>
</dbReference>
<reference evidence="5" key="1">
    <citation type="submission" date="2008-03" db="EMBL/GenBank/DDBJ databases">
        <title>Complete sequence of chromosome of Beijerinckia indica subsp. indica ATCC 9039.</title>
        <authorList>
            <consortium name="US DOE Joint Genome Institute"/>
            <person name="Copeland A."/>
            <person name="Lucas S."/>
            <person name="Lapidus A."/>
            <person name="Glavina del Rio T."/>
            <person name="Dalin E."/>
            <person name="Tice H."/>
            <person name="Bruce D."/>
            <person name="Goodwin L."/>
            <person name="Pitluck S."/>
            <person name="LaButti K."/>
            <person name="Schmutz J."/>
            <person name="Larimer F."/>
            <person name="Land M."/>
            <person name="Hauser L."/>
            <person name="Kyrpides N."/>
            <person name="Mikhailova N."/>
            <person name="Dunfield P.F."/>
            <person name="Dedysh S.N."/>
            <person name="Liesack W."/>
            <person name="Saw J.H."/>
            <person name="Alam M."/>
            <person name="Chen Y."/>
            <person name="Murrell J.C."/>
            <person name="Richardson P."/>
        </authorList>
    </citation>
    <scope>NUCLEOTIDE SEQUENCE [LARGE SCALE GENOMIC DNA]</scope>
    <source>
        <strain evidence="5">ATCC 9039 / DSM 1715 / NCIMB 8712</strain>
    </source>
</reference>
<dbReference type="OrthoDB" id="9813719at2"/>
<keyword evidence="2" id="KW-0547">Nucleotide-binding</keyword>
<organism evidence="4 5">
    <name type="scientific">Beijerinckia indica subsp. indica (strain ATCC 9039 / DSM 1715 / NCIMB 8712)</name>
    <dbReference type="NCBI Taxonomy" id="395963"/>
    <lineage>
        <taxon>Bacteria</taxon>
        <taxon>Pseudomonadati</taxon>
        <taxon>Pseudomonadota</taxon>
        <taxon>Alphaproteobacteria</taxon>
        <taxon>Hyphomicrobiales</taxon>
        <taxon>Beijerinckiaceae</taxon>
        <taxon>Beijerinckia</taxon>
    </lineage>
</organism>